<comment type="similarity">
    <text evidence="2">Belongs to the outer membrane factor (OMF) (TC 1.B.17) family.</text>
</comment>
<keyword evidence="4" id="KW-1134">Transmembrane beta strand</keyword>
<gene>
    <name evidence="8" type="primary">tolC</name>
    <name evidence="8" type="ORF">V6255_00920</name>
</gene>
<dbReference type="NCBIfam" id="NF007002">
    <property type="entry name" value="PRK09465.1"/>
    <property type="match status" value="1"/>
</dbReference>
<evidence type="ECO:0000256" key="5">
    <source>
        <dbReference type="ARBA" id="ARBA00022692"/>
    </source>
</evidence>
<accession>A0ABU9H7F1</accession>
<evidence type="ECO:0000256" key="2">
    <source>
        <dbReference type="ARBA" id="ARBA00007613"/>
    </source>
</evidence>
<sequence length="440" mass="48504">MPLKRIYLLPVIALIGFSYTAYADTLLEVYQAAKIKDPTILTSKAEYDLYAEKISEATGALLPQLSLSADVAGYNSSSNDNTGTTYSNYGATLSLSQSLYNSSYWQSLNIAEKQAQQYAVDYEYAAQDLILRTATAYFDVLRAGEAVRSVKANKRAVERQLDQIKQSFDVGLIDITDVHEAQAEFDSTIADEIIAENDLLNAYYILKELTGEDISHIAFLNIETFSPQKLEGDIKLWRNKSLEHNLLLHSERIAKDIAKMNIELAQAGHKPTLSLTGSLDYDDTQYDNDSANSDSHSSSAIIGLTLNVPLYAGGQVTSQVKQAQYDYVIASQKFTETYRTISTEISSSYSNVYASISSIKAYTQTVVSSKSALDAVEAGYEVGTRTTVDVLEATQSLYDSEKNLADARYDYIINILTLKSSVGMLTEQDLVDISAGLIEK</sequence>
<evidence type="ECO:0000256" key="1">
    <source>
        <dbReference type="ARBA" id="ARBA00004442"/>
    </source>
</evidence>
<keyword evidence="3" id="KW-0813">Transport</keyword>
<keyword evidence="5" id="KW-0812">Transmembrane</keyword>
<dbReference type="Proteomes" id="UP001366060">
    <property type="component" value="Unassembled WGS sequence"/>
</dbReference>
<dbReference type="InterPro" id="IPR051906">
    <property type="entry name" value="TolC-like"/>
</dbReference>
<dbReference type="RefSeq" id="WP_341626446.1">
    <property type="nucleotide sequence ID" value="NZ_JBAKBA010000001.1"/>
</dbReference>
<evidence type="ECO:0000256" key="7">
    <source>
        <dbReference type="ARBA" id="ARBA00023237"/>
    </source>
</evidence>
<dbReference type="Gene3D" id="1.20.1600.10">
    <property type="entry name" value="Outer membrane efflux proteins (OEP)"/>
    <property type="match status" value="1"/>
</dbReference>
<dbReference type="NCBIfam" id="TIGR01844">
    <property type="entry name" value="type_I_sec_TolC"/>
    <property type="match status" value="1"/>
</dbReference>
<dbReference type="InterPro" id="IPR058622">
    <property type="entry name" value="TolC"/>
</dbReference>
<organism evidence="8 9">
    <name type="scientific">Psychromonas arctica</name>
    <dbReference type="NCBI Taxonomy" id="168275"/>
    <lineage>
        <taxon>Bacteria</taxon>
        <taxon>Pseudomonadati</taxon>
        <taxon>Pseudomonadota</taxon>
        <taxon>Gammaproteobacteria</taxon>
        <taxon>Alteromonadales</taxon>
        <taxon>Psychromonadaceae</taxon>
        <taxon>Psychromonas</taxon>
    </lineage>
</organism>
<comment type="caution">
    <text evidence="8">The sequence shown here is derived from an EMBL/GenBank/DDBJ whole genome shotgun (WGS) entry which is preliminary data.</text>
</comment>
<dbReference type="Pfam" id="PF02321">
    <property type="entry name" value="OEP"/>
    <property type="match status" value="2"/>
</dbReference>
<proteinExistence type="inferred from homology"/>
<keyword evidence="9" id="KW-1185">Reference proteome</keyword>
<keyword evidence="7" id="KW-0998">Cell outer membrane</keyword>
<evidence type="ECO:0000256" key="6">
    <source>
        <dbReference type="ARBA" id="ARBA00023136"/>
    </source>
</evidence>
<dbReference type="SUPFAM" id="SSF56954">
    <property type="entry name" value="Outer membrane efflux proteins (OEP)"/>
    <property type="match status" value="1"/>
</dbReference>
<dbReference type="PANTHER" id="PTHR30026:SF20">
    <property type="entry name" value="OUTER MEMBRANE PROTEIN TOLC"/>
    <property type="match status" value="1"/>
</dbReference>
<reference evidence="8 9" key="1">
    <citation type="submission" date="2024-02" db="EMBL/GenBank/DDBJ databases">
        <title>Bacteria isolated from the canopy kelp, Nereocystis luetkeana.</title>
        <authorList>
            <person name="Pfister C.A."/>
            <person name="Younker I.T."/>
            <person name="Light S.H."/>
        </authorList>
    </citation>
    <scope>NUCLEOTIDE SEQUENCE [LARGE SCALE GENOMIC DNA]</scope>
    <source>
        <strain evidence="8 9">TI.2.07</strain>
    </source>
</reference>
<dbReference type="InterPro" id="IPR003423">
    <property type="entry name" value="OMP_efflux"/>
</dbReference>
<protein>
    <submittedName>
        <fullName evidence="8">Outer membrane channel protein TolC</fullName>
    </submittedName>
</protein>
<dbReference type="PANTHER" id="PTHR30026">
    <property type="entry name" value="OUTER MEMBRANE PROTEIN TOLC"/>
    <property type="match status" value="1"/>
</dbReference>
<comment type="subcellular location">
    <subcellularLocation>
        <location evidence="1">Cell outer membrane</location>
    </subcellularLocation>
</comment>
<dbReference type="EMBL" id="JBAKBA010000001">
    <property type="protein sequence ID" value="MEL0657683.1"/>
    <property type="molecule type" value="Genomic_DNA"/>
</dbReference>
<evidence type="ECO:0000313" key="8">
    <source>
        <dbReference type="EMBL" id="MEL0657683.1"/>
    </source>
</evidence>
<evidence type="ECO:0000256" key="3">
    <source>
        <dbReference type="ARBA" id="ARBA00022448"/>
    </source>
</evidence>
<name>A0ABU9H7F1_9GAMM</name>
<evidence type="ECO:0000256" key="4">
    <source>
        <dbReference type="ARBA" id="ARBA00022452"/>
    </source>
</evidence>
<keyword evidence="6" id="KW-0472">Membrane</keyword>
<evidence type="ECO:0000313" key="9">
    <source>
        <dbReference type="Proteomes" id="UP001366060"/>
    </source>
</evidence>
<dbReference type="InterPro" id="IPR010130">
    <property type="entry name" value="T1SS_OMP_TolC"/>
</dbReference>